<keyword evidence="3" id="KW-1185">Reference proteome</keyword>
<keyword evidence="1" id="KW-0812">Transmembrane</keyword>
<protein>
    <submittedName>
        <fullName evidence="2">Dolichol kinase</fullName>
    </submittedName>
</protein>
<keyword evidence="2" id="KW-0808">Transferase</keyword>
<name>A0A7Z0DA26_9ACTN</name>
<evidence type="ECO:0000313" key="3">
    <source>
        <dbReference type="Proteomes" id="UP000527616"/>
    </source>
</evidence>
<proteinExistence type="predicted"/>
<reference evidence="2 3" key="1">
    <citation type="submission" date="2020-07" db="EMBL/GenBank/DDBJ databases">
        <title>Sequencing the genomes of 1000 actinobacteria strains.</title>
        <authorList>
            <person name="Klenk H.-P."/>
        </authorList>
    </citation>
    <scope>NUCLEOTIDE SEQUENCE [LARGE SCALE GENOMIC DNA]</scope>
    <source>
        <strain evidence="2 3">DSM 103164</strain>
    </source>
</reference>
<organism evidence="2 3">
    <name type="scientific">Naumannella cuiyingiana</name>
    <dbReference type="NCBI Taxonomy" id="1347891"/>
    <lineage>
        <taxon>Bacteria</taxon>
        <taxon>Bacillati</taxon>
        <taxon>Actinomycetota</taxon>
        <taxon>Actinomycetes</taxon>
        <taxon>Propionibacteriales</taxon>
        <taxon>Propionibacteriaceae</taxon>
        <taxon>Naumannella</taxon>
    </lineage>
</organism>
<evidence type="ECO:0000313" key="2">
    <source>
        <dbReference type="EMBL" id="NYI71732.1"/>
    </source>
</evidence>
<dbReference type="Proteomes" id="UP000527616">
    <property type="component" value="Unassembled WGS sequence"/>
</dbReference>
<dbReference type="RefSeq" id="WP_179445520.1">
    <property type="nucleotide sequence ID" value="NZ_JACBZS010000001.1"/>
</dbReference>
<gene>
    <name evidence="2" type="ORF">GGQ54_002292</name>
</gene>
<feature type="transmembrane region" description="Helical" evidence="1">
    <location>
        <begin position="94"/>
        <end position="110"/>
    </location>
</feature>
<feature type="transmembrane region" description="Helical" evidence="1">
    <location>
        <begin position="116"/>
        <end position="135"/>
    </location>
</feature>
<feature type="transmembrane region" description="Helical" evidence="1">
    <location>
        <begin position="147"/>
        <end position="165"/>
    </location>
</feature>
<keyword evidence="1" id="KW-1133">Transmembrane helix</keyword>
<accession>A0A7Z0DA26</accession>
<keyword evidence="2" id="KW-0418">Kinase</keyword>
<dbReference type="EMBL" id="JACBZS010000001">
    <property type="protein sequence ID" value="NYI71732.1"/>
    <property type="molecule type" value="Genomic_DNA"/>
</dbReference>
<feature type="transmembrane region" description="Helical" evidence="1">
    <location>
        <begin position="63"/>
        <end position="82"/>
    </location>
</feature>
<comment type="caution">
    <text evidence="2">The sequence shown here is derived from an EMBL/GenBank/DDBJ whole genome shotgun (WGS) entry which is preliminary data.</text>
</comment>
<evidence type="ECO:0000256" key="1">
    <source>
        <dbReference type="SAM" id="Phobius"/>
    </source>
</evidence>
<dbReference type="AlphaFoldDB" id="A0A7Z0DA26"/>
<keyword evidence="1" id="KW-0472">Membrane</keyword>
<sequence length="208" mass="20907">MPIAWAAGIGAWFVVCELLARPRGRPRGATGQPRLPGEVARKLAHAGAALAAALGVCWFDHRAFVWLGLAFAALMLLTIRLVPLAALADAQRSWGPVAFGLGGAATAALAPDRPAFVAAVLIMGLADTAAVAVGRTVGIRRLPGGKSLGGAIGFAVVAAVVLLIALPGRPLLAVGLAAVLALVELFTPRGWDNLTVPAVAAAALLAAG</sequence>
<dbReference type="GO" id="GO:0016301">
    <property type="term" value="F:kinase activity"/>
    <property type="evidence" value="ECO:0007669"/>
    <property type="project" value="UniProtKB-KW"/>
</dbReference>